<protein>
    <submittedName>
        <fullName evidence="3">Uncharacterized protein</fullName>
    </submittedName>
</protein>
<name>A0A099P204_PICKU</name>
<proteinExistence type="predicted"/>
<evidence type="ECO:0000256" key="1">
    <source>
        <dbReference type="SAM" id="Coils"/>
    </source>
</evidence>
<feature type="compositionally biased region" description="Basic and acidic residues" evidence="2">
    <location>
        <begin position="498"/>
        <end position="517"/>
    </location>
</feature>
<reference evidence="4" key="1">
    <citation type="journal article" date="2014" name="Microb. Cell Fact.">
        <title>Exploiting Issatchenkia orientalis SD108 for succinic acid production.</title>
        <authorList>
            <person name="Xiao H."/>
            <person name="Shao Z."/>
            <person name="Jiang Y."/>
            <person name="Dole S."/>
            <person name="Zhao H."/>
        </authorList>
    </citation>
    <scope>NUCLEOTIDE SEQUENCE [LARGE SCALE GENOMIC DNA]</scope>
    <source>
        <strain evidence="4">SD108</strain>
    </source>
</reference>
<feature type="compositionally biased region" description="Polar residues" evidence="2">
    <location>
        <begin position="613"/>
        <end position="623"/>
    </location>
</feature>
<feature type="compositionally biased region" description="Low complexity" evidence="2">
    <location>
        <begin position="42"/>
        <end position="61"/>
    </location>
</feature>
<dbReference type="Proteomes" id="UP000029867">
    <property type="component" value="Unassembled WGS sequence"/>
</dbReference>
<feature type="region of interest" description="Disordered" evidence="2">
    <location>
        <begin position="1"/>
        <end position="73"/>
    </location>
</feature>
<keyword evidence="1" id="KW-0175">Coiled coil</keyword>
<evidence type="ECO:0000256" key="2">
    <source>
        <dbReference type="SAM" id="MobiDB-lite"/>
    </source>
</evidence>
<feature type="compositionally biased region" description="Polar residues" evidence="2">
    <location>
        <begin position="363"/>
        <end position="372"/>
    </location>
</feature>
<feature type="compositionally biased region" description="Acidic residues" evidence="2">
    <location>
        <begin position="488"/>
        <end position="497"/>
    </location>
</feature>
<feature type="compositionally biased region" description="Polar residues" evidence="2">
    <location>
        <begin position="457"/>
        <end position="469"/>
    </location>
</feature>
<feature type="region of interest" description="Disordered" evidence="2">
    <location>
        <begin position="134"/>
        <end position="165"/>
    </location>
</feature>
<feature type="region of interest" description="Disordered" evidence="2">
    <location>
        <begin position="271"/>
        <end position="518"/>
    </location>
</feature>
<organism evidence="3 4">
    <name type="scientific">Pichia kudriavzevii</name>
    <name type="common">Yeast</name>
    <name type="synonym">Issatchenkia orientalis</name>
    <dbReference type="NCBI Taxonomy" id="4909"/>
    <lineage>
        <taxon>Eukaryota</taxon>
        <taxon>Fungi</taxon>
        <taxon>Dikarya</taxon>
        <taxon>Ascomycota</taxon>
        <taxon>Saccharomycotina</taxon>
        <taxon>Pichiomycetes</taxon>
        <taxon>Pichiales</taxon>
        <taxon>Pichiaceae</taxon>
        <taxon>Pichia</taxon>
    </lineage>
</organism>
<feature type="compositionally biased region" description="Low complexity" evidence="2">
    <location>
        <begin position="271"/>
        <end position="284"/>
    </location>
</feature>
<feature type="compositionally biased region" description="Pro residues" evidence="2">
    <location>
        <begin position="305"/>
        <end position="326"/>
    </location>
</feature>
<dbReference type="EMBL" id="JQFK01000014">
    <property type="protein sequence ID" value="KGK38900.1"/>
    <property type="molecule type" value="Genomic_DNA"/>
</dbReference>
<sequence>MEAAMGVSKGRKGPRPPLSGPNMSNGVDQAGFIDINYETPINQQSQQPYSQQPQPLPNSYPEMNGYPPHGYPVRGHPQYPPMPKQGIPPSQGANMYMNSNGSSVSTYSQMYHNPSAAASGMSFGGNTGGVGSAGPYGRTPYGSSANNRPRAQRRNSNSSISTKSVNNFVKKQWNRFGNKGSAASIKDEEEDDGGIEVDTSQNEISFDDLAHMRGDTLGSFNLKDSTPYIPTLKVSMNPSKKMTGEQYRKIQMANKKNKAVSLTRHQELMQAQFKQQQQEQLQQFPANGPPRAMSLQRNPNGYLRGPPPPNMPHLPYPPNPGMPPQGLPHGYGYSPMGPYLGPPQGYPPVPQQYGYPPVGPRSMSMQSQNTMQRGYPGPLFNPQNQPPIPTSETTNMPRSFSNQSGPGGIRSQTNNNLENAKEAENKPRVPVEEKKPKKVTKIDFSTFSDDDDDSHGVNDTTTLTSANVKDSNKREINENNSSKGVVYSEEDPEEEDQFDPKHESPVKGHSRRADGRAGADSVVTFESFNASEQKANQNALYGTTNSTQQTVFYSASEFPTSDDNQQRNKIKQLKNNSSKLNLSEINDEIDDVTQRLSDFPGDETKVHDKSNRDSVATSKSTQPLHFDNEPAGKSISNELQQQHQHKPLLSPSPVSTVGINKNMVDMSLKLKSQESLQGKTVKDNKTNHNQLFPIPSRTNLITPPSSASLLLDGRSAKSKSADFDPQTPVSTSSIPTSAFTAEQFGLLNDNQSLLQELELVTTELASSVSREIQLEDTLRRGGSEVDVNISQEFKLDHVIIDDDKVEIKPEAYRNSREYAKTLTALAKQLNDERKKRYTIEEMLLQYQESSNLPDTQRQLLYEEKQNVRQLNDRVNDLLENEKLYRSDKELLETENEALKFELEEVKRKYKNIENQVIPQMQDRLNFLEAFYEQQNLNM</sequence>
<evidence type="ECO:0000313" key="3">
    <source>
        <dbReference type="EMBL" id="KGK38900.1"/>
    </source>
</evidence>
<evidence type="ECO:0000313" key="4">
    <source>
        <dbReference type="Proteomes" id="UP000029867"/>
    </source>
</evidence>
<comment type="caution">
    <text evidence="3">The sequence shown here is derived from an EMBL/GenBank/DDBJ whole genome shotgun (WGS) entry which is preliminary data.</text>
</comment>
<feature type="compositionally biased region" description="Polar residues" evidence="2">
    <location>
        <begin position="390"/>
        <end position="404"/>
    </location>
</feature>
<dbReference type="AlphaFoldDB" id="A0A099P204"/>
<gene>
    <name evidence="3" type="ORF">JL09_g1959</name>
</gene>
<dbReference type="HOGENOM" id="CLU_312605_0_0_1"/>
<dbReference type="VEuPathDB" id="FungiDB:C5L36_0E04530"/>
<feature type="compositionally biased region" description="Polar residues" evidence="2">
    <location>
        <begin position="141"/>
        <end position="165"/>
    </location>
</feature>
<feature type="coiled-coil region" evidence="1">
    <location>
        <begin position="860"/>
        <end position="915"/>
    </location>
</feature>
<feature type="compositionally biased region" description="Polar residues" evidence="2">
    <location>
        <begin position="552"/>
        <end position="563"/>
    </location>
</feature>
<feature type="region of interest" description="Disordered" evidence="2">
    <location>
        <begin position="552"/>
        <end position="575"/>
    </location>
</feature>
<feature type="compositionally biased region" description="Basic and acidic residues" evidence="2">
    <location>
        <begin position="419"/>
        <end position="435"/>
    </location>
</feature>
<feature type="compositionally biased region" description="Basic and acidic residues" evidence="2">
    <location>
        <begin position="602"/>
        <end position="612"/>
    </location>
</feature>
<accession>A0A099P204</accession>
<feature type="compositionally biased region" description="Pro residues" evidence="2">
    <location>
        <begin position="340"/>
        <end position="350"/>
    </location>
</feature>
<feature type="region of interest" description="Disordered" evidence="2">
    <location>
        <begin position="595"/>
        <end position="632"/>
    </location>
</feature>
<feature type="region of interest" description="Disordered" evidence="2">
    <location>
        <begin position="176"/>
        <end position="195"/>
    </location>
</feature>
<dbReference type="eggNOG" id="ENOG502S6M4">
    <property type="taxonomic scope" value="Eukaryota"/>
</dbReference>